<dbReference type="InterPro" id="IPR013105">
    <property type="entry name" value="TPR_2"/>
</dbReference>
<evidence type="ECO:0000313" key="5">
    <source>
        <dbReference type="EMBL" id="KZD25258.1"/>
    </source>
</evidence>
<dbReference type="Pfam" id="PF07719">
    <property type="entry name" value="TPR_2"/>
    <property type="match status" value="1"/>
</dbReference>
<dbReference type="GO" id="GO:0046813">
    <property type="term" value="P:receptor-mediated virion attachment to host cell"/>
    <property type="evidence" value="ECO:0007669"/>
    <property type="project" value="TreeGrafter"/>
</dbReference>
<dbReference type="Gene3D" id="1.25.40.10">
    <property type="entry name" value="Tetratricopeptide repeat domain"/>
    <property type="match status" value="1"/>
</dbReference>
<dbReference type="OrthoDB" id="7066062at2"/>
<evidence type="ECO:0000256" key="1">
    <source>
        <dbReference type="ARBA" id="ARBA00022737"/>
    </source>
</evidence>
<feature type="chain" id="PRO_5007825933" evidence="4">
    <location>
        <begin position="30"/>
        <end position="177"/>
    </location>
</feature>
<gene>
    <name evidence="5" type="ORF">A4A58_02055</name>
</gene>
<dbReference type="STRING" id="943830.A4A58_02055"/>
<dbReference type="EMBL" id="LVYV01000001">
    <property type="protein sequence ID" value="KZD25258.1"/>
    <property type="molecule type" value="Genomic_DNA"/>
</dbReference>
<name>A0A161RPC5_9BRAD</name>
<keyword evidence="4" id="KW-0732">Signal</keyword>
<evidence type="ECO:0000256" key="2">
    <source>
        <dbReference type="ARBA" id="ARBA00022803"/>
    </source>
</evidence>
<dbReference type="PROSITE" id="PS50005">
    <property type="entry name" value="TPR"/>
    <property type="match status" value="2"/>
</dbReference>
<evidence type="ECO:0000256" key="4">
    <source>
        <dbReference type="SAM" id="SignalP"/>
    </source>
</evidence>
<dbReference type="InterPro" id="IPR011990">
    <property type="entry name" value="TPR-like_helical_dom_sf"/>
</dbReference>
<keyword evidence="1" id="KW-0677">Repeat</keyword>
<accession>A0A161RPC5</accession>
<proteinExistence type="predicted"/>
<protein>
    <submittedName>
        <fullName evidence="5">Uncharacterized protein</fullName>
    </submittedName>
</protein>
<dbReference type="GO" id="GO:0009279">
    <property type="term" value="C:cell outer membrane"/>
    <property type="evidence" value="ECO:0007669"/>
    <property type="project" value="TreeGrafter"/>
</dbReference>
<dbReference type="SMART" id="SM00028">
    <property type="entry name" value="TPR"/>
    <property type="match status" value="2"/>
</dbReference>
<dbReference type="AlphaFoldDB" id="A0A161RPC5"/>
<organism evidence="5 6">
    <name type="scientific">Tardiphaga robiniae</name>
    <dbReference type="NCBI Taxonomy" id="943830"/>
    <lineage>
        <taxon>Bacteria</taxon>
        <taxon>Pseudomonadati</taxon>
        <taxon>Pseudomonadota</taxon>
        <taxon>Alphaproteobacteria</taxon>
        <taxon>Hyphomicrobiales</taxon>
        <taxon>Nitrobacteraceae</taxon>
        <taxon>Tardiphaga</taxon>
    </lineage>
</organism>
<evidence type="ECO:0000313" key="6">
    <source>
        <dbReference type="Proteomes" id="UP000076574"/>
    </source>
</evidence>
<dbReference type="Proteomes" id="UP000076574">
    <property type="component" value="Unassembled WGS sequence"/>
</dbReference>
<feature type="repeat" description="TPR" evidence="3">
    <location>
        <begin position="78"/>
        <end position="111"/>
    </location>
</feature>
<dbReference type="InterPro" id="IPR019734">
    <property type="entry name" value="TPR_rpt"/>
</dbReference>
<dbReference type="RefSeq" id="WP_068729336.1">
    <property type="nucleotide sequence ID" value="NZ_LVYV01000001.1"/>
</dbReference>
<dbReference type="SUPFAM" id="SSF48452">
    <property type="entry name" value="TPR-like"/>
    <property type="match status" value="1"/>
</dbReference>
<sequence>MTFRNSYVGSVPRVISVLLVLCCVAPDRAWPAVNEPAVTAPVDSALCVAAVASGDDEKILAVCSTLIDNEKTERPDRLKALIARAGVYMRKDETDRAIADYDAALRLDPTQAVLFNARGELWRKKGDRPRAVRDFGAAIKLDPQLDVARANYKALAQEIERIGVEMSVKPQPKAPLK</sequence>
<dbReference type="PANTHER" id="PTHR44858:SF1">
    <property type="entry name" value="UDP-N-ACETYLGLUCOSAMINE--PEPTIDE N-ACETYLGLUCOSAMINYLTRANSFERASE SPINDLY-RELATED"/>
    <property type="match status" value="1"/>
</dbReference>
<dbReference type="InterPro" id="IPR050498">
    <property type="entry name" value="Ycf3"/>
</dbReference>
<dbReference type="PANTHER" id="PTHR44858">
    <property type="entry name" value="TETRATRICOPEPTIDE REPEAT PROTEIN 6"/>
    <property type="match status" value="1"/>
</dbReference>
<keyword evidence="6" id="KW-1185">Reference proteome</keyword>
<feature type="signal peptide" evidence="4">
    <location>
        <begin position="1"/>
        <end position="29"/>
    </location>
</feature>
<keyword evidence="2 3" id="KW-0802">TPR repeat</keyword>
<evidence type="ECO:0000256" key="3">
    <source>
        <dbReference type="PROSITE-ProRule" id="PRU00339"/>
    </source>
</evidence>
<feature type="repeat" description="TPR" evidence="3">
    <location>
        <begin position="112"/>
        <end position="145"/>
    </location>
</feature>
<reference evidence="5 6" key="1">
    <citation type="submission" date="2016-03" db="EMBL/GenBank/DDBJ databases">
        <title>Microsymbionts genomes from the relict species Vavilovia formosa (Stev.) Fed.</title>
        <authorList>
            <person name="Kopat V."/>
            <person name="Chirak E."/>
            <person name="Kimeklis A."/>
            <person name="Andronov E."/>
        </authorList>
    </citation>
    <scope>NUCLEOTIDE SEQUENCE [LARGE SCALE GENOMIC DNA]</scope>
    <source>
        <strain evidence="5 6">Vaf07</strain>
    </source>
</reference>
<comment type="caution">
    <text evidence="5">The sequence shown here is derived from an EMBL/GenBank/DDBJ whole genome shotgun (WGS) entry which is preliminary data.</text>
</comment>